<dbReference type="EMBL" id="SJPX01000003">
    <property type="protein sequence ID" value="TWU51997.1"/>
    <property type="molecule type" value="Genomic_DNA"/>
</dbReference>
<keyword evidence="3" id="KW-1185">Reference proteome</keyword>
<gene>
    <name evidence="2" type="ORF">Poly59_35940</name>
</gene>
<protein>
    <submittedName>
        <fullName evidence="2">Uncharacterized protein</fullName>
    </submittedName>
</protein>
<comment type="caution">
    <text evidence="2">The sequence shown here is derived from an EMBL/GenBank/DDBJ whole genome shotgun (WGS) entry which is preliminary data.</text>
</comment>
<evidence type="ECO:0000313" key="2">
    <source>
        <dbReference type="EMBL" id="TWU51997.1"/>
    </source>
</evidence>
<feature type="region of interest" description="Disordered" evidence="1">
    <location>
        <begin position="1"/>
        <end position="22"/>
    </location>
</feature>
<dbReference type="Proteomes" id="UP000317977">
    <property type="component" value="Unassembled WGS sequence"/>
</dbReference>
<reference evidence="2 3" key="1">
    <citation type="submission" date="2019-02" db="EMBL/GenBank/DDBJ databases">
        <title>Deep-cultivation of Planctomycetes and their phenomic and genomic characterization uncovers novel biology.</title>
        <authorList>
            <person name="Wiegand S."/>
            <person name="Jogler M."/>
            <person name="Boedeker C."/>
            <person name="Pinto D."/>
            <person name="Vollmers J."/>
            <person name="Rivas-Marin E."/>
            <person name="Kohn T."/>
            <person name="Peeters S.H."/>
            <person name="Heuer A."/>
            <person name="Rast P."/>
            <person name="Oberbeckmann S."/>
            <person name="Bunk B."/>
            <person name="Jeske O."/>
            <person name="Meyerdierks A."/>
            <person name="Storesund J.E."/>
            <person name="Kallscheuer N."/>
            <person name="Luecker S."/>
            <person name="Lage O.M."/>
            <person name="Pohl T."/>
            <person name="Merkel B.J."/>
            <person name="Hornburger P."/>
            <person name="Mueller R.-W."/>
            <person name="Bruemmer F."/>
            <person name="Labrenz M."/>
            <person name="Spormann A.M."/>
            <person name="Op Den Camp H."/>
            <person name="Overmann J."/>
            <person name="Amann R."/>
            <person name="Jetten M.S.M."/>
            <person name="Mascher T."/>
            <person name="Medema M.H."/>
            <person name="Devos D.P."/>
            <person name="Kaster A.-K."/>
            <person name="Ovreas L."/>
            <person name="Rohde M."/>
            <person name="Galperin M.Y."/>
            <person name="Jogler C."/>
        </authorList>
    </citation>
    <scope>NUCLEOTIDE SEQUENCE [LARGE SCALE GENOMIC DNA]</scope>
    <source>
        <strain evidence="2 3">Poly59</strain>
    </source>
</reference>
<organism evidence="2 3">
    <name type="scientific">Rubripirellula reticaptiva</name>
    <dbReference type="NCBI Taxonomy" id="2528013"/>
    <lineage>
        <taxon>Bacteria</taxon>
        <taxon>Pseudomonadati</taxon>
        <taxon>Planctomycetota</taxon>
        <taxon>Planctomycetia</taxon>
        <taxon>Pirellulales</taxon>
        <taxon>Pirellulaceae</taxon>
        <taxon>Rubripirellula</taxon>
    </lineage>
</organism>
<name>A0A5C6EVA3_9BACT</name>
<accession>A0A5C6EVA3</accession>
<evidence type="ECO:0000313" key="3">
    <source>
        <dbReference type="Proteomes" id="UP000317977"/>
    </source>
</evidence>
<dbReference type="AlphaFoldDB" id="A0A5C6EVA3"/>
<sequence>MQQQELLTKPYPIDLFENENPQPLDKLEWPARVNTETCEDRNAVPRTEAMHDEVDDK</sequence>
<evidence type="ECO:0000256" key="1">
    <source>
        <dbReference type="SAM" id="MobiDB-lite"/>
    </source>
</evidence>
<proteinExistence type="predicted"/>